<dbReference type="RefSeq" id="XP_033446116.1">
    <property type="nucleotide sequence ID" value="XM_033588423.1"/>
</dbReference>
<reference evidence="1" key="1">
    <citation type="journal article" date="2020" name="Stud. Mycol.">
        <title>101 Dothideomycetes genomes: a test case for predicting lifestyles and emergence of pathogens.</title>
        <authorList>
            <person name="Haridas S."/>
            <person name="Albert R."/>
            <person name="Binder M."/>
            <person name="Bloem J."/>
            <person name="Labutti K."/>
            <person name="Salamov A."/>
            <person name="Andreopoulos B."/>
            <person name="Baker S."/>
            <person name="Barry K."/>
            <person name="Bills G."/>
            <person name="Bluhm B."/>
            <person name="Cannon C."/>
            <person name="Castanera R."/>
            <person name="Culley D."/>
            <person name="Daum C."/>
            <person name="Ezra D."/>
            <person name="Gonzalez J."/>
            <person name="Henrissat B."/>
            <person name="Kuo A."/>
            <person name="Liang C."/>
            <person name="Lipzen A."/>
            <person name="Lutzoni F."/>
            <person name="Magnuson J."/>
            <person name="Mondo S."/>
            <person name="Nolan M."/>
            <person name="Ohm R."/>
            <person name="Pangilinan J."/>
            <person name="Park H.-J."/>
            <person name="Ramirez L."/>
            <person name="Alfaro M."/>
            <person name="Sun H."/>
            <person name="Tritt A."/>
            <person name="Yoshinaga Y."/>
            <person name="Zwiers L.-H."/>
            <person name="Turgeon B."/>
            <person name="Goodwin S."/>
            <person name="Spatafora J."/>
            <person name="Crous P."/>
            <person name="Grigoriev I."/>
        </authorList>
    </citation>
    <scope>NUCLEOTIDE SEQUENCE</scope>
    <source>
        <strain evidence="1">CBS 183.55</strain>
    </source>
</reference>
<evidence type="ECO:0000313" key="1">
    <source>
        <dbReference type="EMBL" id="KAF1925864.1"/>
    </source>
</evidence>
<dbReference type="Proteomes" id="UP000800082">
    <property type="component" value="Unassembled WGS sequence"/>
</dbReference>
<gene>
    <name evidence="1" type="ORF">M421DRAFT_233377</name>
</gene>
<sequence>MWYLRPNEMRTVGLARPMRPGWHNAICQVWLARYLNQSPSNRSHGSCMNRAGLSRTLRRITGPATVTFHLFSIRCVLLLARHELAMFGACAGCRSIVAQQLFQLTAIVDLCSSVSHHPRCWDSESDSEGDTVMELCTGGCWRDEARRHD</sequence>
<accession>A0A6A5RFI3</accession>
<dbReference type="GeneID" id="54346070"/>
<keyword evidence="2" id="KW-1185">Reference proteome</keyword>
<protein>
    <submittedName>
        <fullName evidence="1">Uncharacterized protein</fullName>
    </submittedName>
</protein>
<proteinExistence type="predicted"/>
<organism evidence="1 2">
    <name type="scientific">Didymella exigua CBS 183.55</name>
    <dbReference type="NCBI Taxonomy" id="1150837"/>
    <lineage>
        <taxon>Eukaryota</taxon>
        <taxon>Fungi</taxon>
        <taxon>Dikarya</taxon>
        <taxon>Ascomycota</taxon>
        <taxon>Pezizomycotina</taxon>
        <taxon>Dothideomycetes</taxon>
        <taxon>Pleosporomycetidae</taxon>
        <taxon>Pleosporales</taxon>
        <taxon>Pleosporineae</taxon>
        <taxon>Didymellaceae</taxon>
        <taxon>Didymella</taxon>
    </lineage>
</organism>
<evidence type="ECO:0000313" key="2">
    <source>
        <dbReference type="Proteomes" id="UP000800082"/>
    </source>
</evidence>
<dbReference type="EMBL" id="ML978981">
    <property type="protein sequence ID" value="KAF1925864.1"/>
    <property type="molecule type" value="Genomic_DNA"/>
</dbReference>
<name>A0A6A5RFI3_9PLEO</name>
<dbReference type="AlphaFoldDB" id="A0A6A5RFI3"/>